<dbReference type="RefSeq" id="WP_163788618.1">
    <property type="nucleotide sequence ID" value="NZ_AP022587.1"/>
</dbReference>
<dbReference type="InterPro" id="IPR000073">
    <property type="entry name" value="AB_hydrolase_1"/>
</dbReference>
<evidence type="ECO:0000313" key="3">
    <source>
        <dbReference type="Proteomes" id="UP000467130"/>
    </source>
</evidence>
<dbReference type="Proteomes" id="UP000467130">
    <property type="component" value="Chromosome"/>
</dbReference>
<organism evidence="2 3">
    <name type="scientific">Mycobacterium stomatepiae</name>
    <dbReference type="NCBI Taxonomy" id="470076"/>
    <lineage>
        <taxon>Bacteria</taxon>
        <taxon>Bacillati</taxon>
        <taxon>Actinomycetota</taxon>
        <taxon>Actinomycetes</taxon>
        <taxon>Mycobacteriales</taxon>
        <taxon>Mycobacteriaceae</taxon>
        <taxon>Mycobacterium</taxon>
        <taxon>Mycobacterium simiae complex</taxon>
    </lineage>
</organism>
<proteinExistence type="predicted"/>
<protein>
    <submittedName>
        <fullName evidence="2">Hydrolase</fullName>
    </submittedName>
</protein>
<dbReference type="KEGG" id="msto:MSTO_07560"/>
<dbReference type="GO" id="GO:0016787">
    <property type="term" value="F:hydrolase activity"/>
    <property type="evidence" value="ECO:0007669"/>
    <property type="project" value="UniProtKB-KW"/>
</dbReference>
<dbReference type="EMBL" id="AP022587">
    <property type="protein sequence ID" value="BBY20551.1"/>
    <property type="molecule type" value="Genomic_DNA"/>
</dbReference>
<name>A0A7I7Q368_9MYCO</name>
<keyword evidence="3" id="KW-1185">Reference proteome</keyword>
<dbReference type="Pfam" id="PF00561">
    <property type="entry name" value="Abhydrolase_1"/>
    <property type="match status" value="1"/>
</dbReference>
<dbReference type="InterPro" id="IPR029058">
    <property type="entry name" value="AB_hydrolase_fold"/>
</dbReference>
<dbReference type="PANTHER" id="PTHR43689:SF8">
    <property type="entry name" value="ALPHA_BETA-HYDROLASES SUPERFAMILY PROTEIN"/>
    <property type="match status" value="1"/>
</dbReference>
<evidence type="ECO:0000313" key="2">
    <source>
        <dbReference type="EMBL" id="BBY20551.1"/>
    </source>
</evidence>
<keyword evidence="2" id="KW-0378">Hydrolase</keyword>
<dbReference type="SUPFAM" id="SSF53474">
    <property type="entry name" value="alpha/beta-Hydrolases"/>
    <property type="match status" value="1"/>
</dbReference>
<dbReference type="InterPro" id="IPR000639">
    <property type="entry name" value="Epox_hydrolase-like"/>
</dbReference>
<feature type="domain" description="AB hydrolase-1" evidence="1">
    <location>
        <begin position="25"/>
        <end position="266"/>
    </location>
</feature>
<dbReference type="PRINTS" id="PR00412">
    <property type="entry name" value="EPOXHYDRLASE"/>
</dbReference>
<sequence>MQSIKSIDVKGRRTRVLVDDDADRPPILLLHGVSRSLEDWETQFLPLRQGGYRVIAFDMPGSGLSDRLPVSTTLPGLAQGVIDTLDAIGETRPVHVIGHSLGGAVTLQLLACAPDRVASLNLVSSAGFGSPLHPMLRLMSVPVIGPATARHTNRATVRTMERQIYVDRSLATDERIDRALRFARQPDNGVVVHETARALATIRGVRPEWRAELLSEVSKHPRPTLAVWGDRDRILPGRQMDATRRLLPHARVHLFRAVGHAPHVEAADAFADLTIDFLRSQPAVSA</sequence>
<accession>A0A7I7Q368</accession>
<dbReference type="AlphaFoldDB" id="A0A7I7Q368"/>
<dbReference type="Gene3D" id="3.40.50.1820">
    <property type="entry name" value="alpha/beta hydrolase"/>
    <property type="match status" value="1"/>
</dbReference>
<dbReference type="PANTHER" id="PTHR43689">
    <property type="entry name" value="HYDROLASE"/>
    <property type="match status" value="1"/>
</dbReference>
<reference evidence="2 3" key="1">
    <citation type="journal article" date="2019" name="Emerg. Microbes Infect.">
        <title>Comprehensive subspecies identification of 175 nontuberculous mycobacteria species based on 7547 genomic profiles.</title>
        <authorList>
            <person name="Matsumoto Y."/>
            <person name="Kinjo T."/>
            <person name="Motooka D."/>
            <person name="Nabeya D."/>
            <person name="Jung N."/>
            <person name="Uechi K."/>
            <person name="Horii T."/>
            <person name="Iida T."/>
            <person name="Fujita J."/>
            <person name="Nakamura S."/>
        </authorList>
    </citation>
    <scope>NUCLEOTIDE SEQUENCE [LARGE SCALE GENOMIC DNA]</scope>
    <source>
        <strain evidence="2 3">JCM 17783</strain>
    </source>
</reference>
<evidence type="ECO:0000259" key="1">
    <source>
        <dbReference type="Pfam" id="PF00561"/>
    </source>
</evidence>
<gene>
    <name evidence="2" type="ORF">MSTO_07560</name>
</gene>
<dbReference type="PRINTS" id="PR00111">
    <property type="entry name" value="ABHYDROLASE"/>
</dbReference>